<sequence length="123" mass="13702">MRPPAPGQENTGCPEIRIPMMAARPRGSGRHARDEPELHPEEGLPGATHNLRVACPHTQGTSRQEGLRKVWTDPGDCGGLSMPRRGEETEAESRDRGMERSERRHQEEGKTQAQDPEEPRGCF</sequence>
<dbReference type="RefSeq" id="XP_040491830.1">
    <property type="nucleotide sequence ID" value="XM_040635896.1"/>
</dbReference>
<dbReference type="GeneID" id="121103958"/>
<feature type="region of interest" description="Disordered" evidence="1">
    <location>
        <begin position="1"/>
        <end position="123"/>
    </location>
</feature>
<evidence type="ECO:0000313" key="3">
    <source>
        <dbReference type="RefSeq" id="XP_040491830.1"/>
    </source>
</evidence>
<feature type="compositionally biased region" description="Basic and acidic residues" evidence="1">
    <location>
        <begin position="31"/>
        <end position="42"/>
    </location>
</feature>
<proteinExistence type="predicted"/>
<protein>
    <submittedName>
        <fullName evidence="3">Uncharacterized protein LOC121103958 isoform X2</fullName>
    </submittedName>
</protein>
<feature type="compositionally biased region" description="Basic and acidic residues" evidence="1">
    <location>
        <begin position="84"/>
        <end position="110"/>
    </location>
</feature>
<dbReference type="AlphaFoldDB" id="A0A8M1GAF1"/>
<name>A0A8M1GAF1_URSMA</name>
<reference evidence="3" key="1">
    <citation type="submission" date="2025-08" db="UniProtKB">
        <authorList>
            <consortium name="RefSeq"/>
        </authorList>
    </citation>
    <scope>IDENTIFICATION</scope>
    <source>
        <tissue evidence="3">Whole blood</tissue>
    </source>
</reference>
<accession>A0A8M1GAF1</accession>
<gene>
    <name evidence="3" type="primary">LOC121103958</name>
</gene>
<keyword evidence="2" id="KW-1185">Reference proteome</keyword>
<dbReference type="Proteomes" id="UP000261680">
    <property type="component" value="Unplaced"/>
</dbReference>
<organism evidence="2 3">
    <name type="scientific">Ursus maritimus</name>
    <name type="common">Polar bear</name>
    <name type="synonym">Thalarctos maritimus</name>
    <dbReference type="NCBI Taxonomy" id="29073"/>
    <lineage>
        <taxon>Eukaryota</taxon>
        <taxon>Metazoa</taxon>
        <taxon>Chordata</taxon>
        <taxon>Craniata</taxon>
        <taxon>Vertebrata</taxon>
        <taxon>Euteleostomi</taxon>
        <taxon>Mammalia</taxon>
        <taxon>Eutheria</taxon>
        <taxon>Laurasiatheria</taxon>
        <taxon>Carnivora</taxon>
        <taxon>Caniformia</taxon>
        <taxon>Ursidae</taxon>
        <taxon>Ursus</taxon>
    </lineage>
</organism>
<evidence type="ECO:0000313" key="2">
    <source>
        <dbReference type="Proteomes" id="UP000261680"/>
    </source>
</evidence>
<evidence type="ECO:0000256" key="1">
    <source>
        <dbReference type="SAM" id="MobiDB-lite"/>
    </source>
</evidence>